<dbReference type="Proteomes" id="UP000824366">
    <property type="component" value="Chromosome"/>
</dbReference>
<keyword evidence="2" id="KW-1185">Reference proteome</keyword>
<protein>
    <submittedName>
        <fullName evidence="1">FIG001353: acetyltransferase</fullName>
    </submittedName>
</protein>
<evidence type="ECO:0000313" key="1">
    <source>
        <dbReference type="EMBL" id="BCO25747.1"/>
    </source>
</evidence>
<gene>
    <name evidence="1" type="ORF">MIZ03_0626</name>
</gene>
<sequence length="61" mass="6802">MTACYVALADHQRIAGYDTLASALVLLSDLPVALIKKLPRYPTVPAIRIVRLALDKELRQR</sequence>
<evidence type="ECO:0000313" key="2">
    <source>
        <dbReference type="Proteomes" id="UP000824366"/>
    </source>
</evidence>
<reference evidence="1 2" key="1">
    <citation type="journal article" date="2021" name="Microbiol. Spectr.">
        <title>A Single Bacterium Capable of Oxidation and Reduction of Iron at Circumneutral pH.</title>
        <authorList>
            <person name="Kato S."/>
            <person name="Ohkuma M."/>
        </authorList>
    </citation>
    <scope>NUCLEOTIDE SEQUENCE [LARGE SCALE GENOMIC DNA]</scope>
    <source>
        <strain evidence="1 2">MIZ03</strain>
    </source>
</reference>
<name>A0ABN6D1B7_9BURK</name>
<organism evidence="1 2">
    <name type="scientific">Rhodoferax lithotrophicus</name>
    <dbReference type="NCBI Taxonomy" id="2798804"/>
    <lineage>
        <taxon>Bacteria</taxon>
        <taxon>Pseudomonadati</taxon>
        <taxon>Pseudomonadota</taxon>
        <taxon>Betaproteobacteria</taxon>
        <taxon>Burkholderiales</taxon>
        <taxon>Comamonadaceae</taxon>
        <taxon>Rhodoferax</taxon>
    </lineage>
</organism>
<accession>A0ABN6D1B7</accession>
<dbReference type="EMBL" id="AP024238">
    <property type="protein sequence ID" value="BCO25747.1"/>
    <property type="molecule type" value="Genomic_DNA"/>
</dbReference>
<proteinExistence type="predicted"/>
<dbReference type="Gene3D" id="3.40.630.30">
    <property type="match status" value="1"/>
</dbReference>